<evidence type="ECO:0000313" key="8">
    <source>
        <dbReference type="Proteomes" id="UP000295345"/>
    </source>
</evidence>
<evidence type="ECO:0000313" key="7">
    <source>
        <dbReference type="EMBL" id="TDC73797.1"/>
    </source>
</evidence>
<feature type="DNA-binding region" description="H-T-H motif" evidence="4">
    <location>
        <begin position="55"/>
        <end position="74"/>
    </location>
</feature>
<dbReference type="EMBL" id="SMKI01000182">
    <property type="protein sequence ID" value="TDC73797.1"/>
    <property type="molecule type" value="Genomic_DNA"/>
</dbReference>
<dbReference type="PANTHER" id="PTHR30055">
    <property type="entry name" value="HTH-TYPE TRANSCRIPTIONAL REGULATOR RUTR"/>
    <property type="match status" value="1"/>
</dbReference>
<dbReference type="Proteomes" id="UP000295345">
    <property type="component" value="Unassembled WGS sequence"/>
</dbReference>
<dbReference type="OrthoDB" id="3767959at2"/>
<feature type="region of interest" description="Disordered" evidence="5">
    <location>
        <begin position="1"/>
        <end position="29"/>
    </location>
</feature>
<dbReference type="Gene3D" id="1.10.357.10">
    <property type="entry name" value="Tetracycline Repressor, domain 2"/>
    <property type="match status" value="1"/>
</dbReference>
<dbReference type="PRINTS" id="PR00455">
    <property type="entry name" value="HTHTETR"/>
</dbReference>
<evidence type="ECO:0000256" key="5">
    <source>
        <dbReference type="SAM" id="MobiDB-lite"/>
    </source>
</evidence>
<evidence type="ECO:0000256" key="4">
    <source>
        <dbReference type="PROSITE-ProRule" id="PRU00335"/>
    </source>
</evidence>
<feature type="domain" description="HTH tetR-type" evidence="6">
    <location>
        <begin position="32"/>
        <end position="92"/>
    </location>
</feature>
<sequence length="234" mass="25498">MRIPPRTPLGSVASVTDKPDRPDKPRRRLPRSVREQEILDAALQVFSKRGYRAAVVDEIAELAGISKPMVYLYLGSKEGLFIACVRRESARMVAAFREAADAGGAPEGRLWAGLAAFFRHVAEHRDSWVVLHRQAPEQGEAIAHELTAARRSVMAEVTGLISTGIADAGGQVRLGADDADFVAHALVGAADSLTDWMERHPEESPEATTARLMNVMWVGMRNVLAGEIWVPPAD</sequence>
<dbReference type="InterPro" id="IPR036271">
    <property type="entry name" value="Tet_transcr_reg_TetR-rel_C_sf"/>
</dbReference>
<reference evidence="7 8" key="1">
    <citation type="submission" date="2019-03" db="EMBL/GenBank/DDBJ databases">
        <title>Draft genome sequences of novel Actinobacteria.</title>
        <authorList>
            <person name="Sahin N."/>
            <person name="Ay H."/>
            <person name="Saygin H."/>
        </authorList>
    </citation>
    <scope>NUCLEOTIDE SEQUENCE [LARGE SCALE GENOMIC DNA]</scope>
    <source>
        <strain evidence="7 8">DSM 41900</strain>
    </source>
</reference>
<name>A0A4R4T9L7_9ACTN</name>
<evidence type="ECO:0000256" key="2">
    <source>
        <dbReference type="ARBA" id="ARBA00023125"/>
    </source>
</evidence>
<gene>
    <name evidence="7" type="ORF">E1283_18090</name>
</gene>
<dbReference type="GO" id="GO:0003700">
    <property type="term" value="F:DNA-binding transcription factor activity"/>
    <property type="evidence" value="ECO:0007669"/>
    <property type="project" value="TreeGrafter"/>
</dbReference>
<proteinExistence type="predicted"/>
<keyword evidence="2 4" id="KW-0238">DNA-binding</keyword>
<dbReference type="InterPro" id="IPR050109">
    <property type="entry name" value="HTH-type_TetR-like_transc_reg"/>
</dbReference>
<protein>
    <submittedName>
        <fullName evidence="7">TetR/AcrR family transcriptional regulator</fullName>
    </submittedName>
</protein>
<evidence type="ECO:0000256" key="3">
    <source>
        <dbReference type="ARBA" id="ARBA00023163"/>
    </source>
</evidence>
<organism evidence="7 8">
    <name type="scientific">Streptomyces hainanensis</name>
    <dbReference type="NCBI Taxonomy" id="402648"/>
    <lineage>
        <taxon>Bacteria</taxon>
        <taxon>Bacillati</taxon>
        <taxon>Actinomycetota</taxon>
        <taxon>Actinomycetes</taxon>
        <taxon>Kitasatosporales</taxon>
        <taxon>Streptomycetaceae</taxon>
        <taxon>Streptomyces</taxon>
    </lineage>
</organism>
<dbReference type="SUPFAM" id="SSF48498">
    <property type="entry name" value="Tetracyclin repressor-like, C-terminal domain"/>
    <property type="match status" value="1"/>
</dbReference>
<dbReference type="PROSITE" id="PS50977">
    <property type="entry name" value="HTH_TETR_2"/>
    <property type="match status" value="1"/>
</dbReference>
<evidence type="ECO:0000259" key="6">
    <source>
        <dbReference type="PROSITE" id="PS50977"/>
    </source>
</evidence>
<dbReference type="PANTHER" id="PTHR30055:SF158">
    <property type="entry name" value="POSSIBLE TRANSCRIPTIONAL REGULATORY PROTEIN (PROBABLY TETR-FAMILY)"/>
    <property type="match status" value="1"/>
</dbReference>
<accession>A0A4R4T9L7</accession>
<dbReference type="SUPFAM" id="SSF46689">
    <property type="entry name" value="Homeodomain-like"/>
    <property type="match status" value="1"/>
</dbReference>
<keyword evidence="8" id="KW-1185">Reference proteome</keyword>
<dbReference type="GO" id="GO:0000976">
    <property type="term" value="F:transcription cis-regulatory region binding"/>
    <property type="evidence" value="ECO:0007669"/>
    <property type="project" value="TreeGrafter"/>
</dbReference>
<dbReference type="Pfam" id="PF21943">
    <property type="entry name" value="TetR_C_46"/>
    <property type="match status" value="1"/>
</dbReference>
<evidence type="ECO:0000256" key="1">
    <source>
        <dbReference type="ARBA" id="ARBA00023015"/>
    </source>
</evidence>
<dbReference type="InterPro" id="IPR054129">
    <property type="entry name" value="DesT_TetR_C"/>
</dbReference>
<keyword evidence="3" id="KW-0804">Transcription</keyword>
<dbReference type="InterPro" id="IPR009057">
    <property type="entry name" value="Homeodomain-like_sf"/>
</dbReference>
<comment type="caution">
    <text evidence="7">The sequence shown here is derived from an EMBL/GenBank/DDBJ whole genome shotgun (WGS) entry which is preliminary data.</text>
</comment>
<dbReference type="Pfam" id="PF00440">
    <property type="entry name" value="TetR_N"/>
    <property type="match status" value="1"/>
</dbReference>
<dbReference type="InterPro" id="IPR001647">
    <property type="entry name" value="HTH_TetR"/>
</dbReference>
<dbReference type="AlphaFoldDB" id="A0A4R4T9L7"/>
<keyword evidence="1" id="KW-0805">Transcription regulation</keyword>